<dbReference type="OrthoDB" id="10662550at2759"/>
<proteinExistence type="predicted"/>
<feature type="compositionally biased region" description="Polar residues" evidence="2">
    <location>
        <begin position="674"/>
        <end position="685"/>
    </location>
</feature>
<feature type="region of interest" description="Disordered" evidence="2">
    <location>
        <begin position="630"/>
        <end position="728"/>
    </location>
</feature>
<feature type="compositionally biased region" description="Polar residues" evidence="2">
    <location>
        <begin position="405"/>
        <end position="419"/>
    </location>
</feature>
<feature type="compositionally biased region" description="Polar residues" evidence="2">
    <location>
        <begin position="328"/>
        <end position="343"/>
    </location>
</feature>
<keyword evidence="4" id="KW-1185">Reference proteome</keyword>
<name>A0A3N4KMU7_9PEZI</name>
<evidence type="ECO:0000256" key="1">
    <source>
        <dbReference type="SAM" id="Coils"/>
    </source>
</evidence>
<evidence type="ECO:0000313" key="3">
    <source>
        <dbReference type="EMBL" id="RPB10709.1"/>
    </source>
</evidence>
<feature type="compositionally biased region" description="Basic and acidic residues" evidence="2">
    <location>
        <begin position="1006"/>
        <end position="1021"/>
    </location>
</feature>
<feature type="compositionally biased region" description="Basic and acidic residues" evidence="2">
    <location>
        <begin position="555"/>
        <end position="574"/>
    </location>
</feature>
<keyword evidence="1" id="KW-0175">Coiled coil</keyword>
<reference evidence="3 4" key="1">
    <citation type="journal article" date="2018" name="Nat. Ecol. Evol.">
        <title>Pezizomycetes genomes reveal the molecular basis of ectomycorrhizal truffle lifestyle.</title>
        <authorList>
            <person name="Murat C."/>
            <person name="Payen T."/>
            <person name="Noel B."/>
            <person name="Kuo A."/>
            <person name="Morin E."/>
            <person name="Chen J."/>
            <person name="Kohler A."/>
            <person name="Krizsan K."/>
            <person name="Balestrini R."/>
            <person name="Da Silva C."/>
            <person name="Montanini B."/>
            <person name="Hainaut M."/>
            <person name="Levati E."/>
            <person name="Barry K.W."/>
            <person name="Belfiori B."/>
            <person name="Cichocki N."/>
            <person name="Clum A."/>
            <person name="Dockter R.B."/>
            <person name="Fauchery L."/>
            <person name="Guy J."/>
            <person name="Iotti M."/>
            <person name="Le Tacon F."/>
            <person name="Lindquist E.A."/>
            <person name="Lipzen A."/>
            <person name="Malagnac F."/>
            <person name="Mello A."/>
            <person name="Molinier V."/>
            <person name="Miyauchi S."/>
            <person name="Poulain J."/>
            <person name="Riccioni C."/>
            <person name="Rubini A."/>
            <person name="Sitrit Y."/>
            <person name="Splivallo R."/>
            <person name="Traeger S."/>
            <person name="Wang M."/>
            <person name="Zifcakova L."/>
            <person name="Wipf D."/>
            <person name="Zambonelli A."/>
            <person name="Paolocci F."/>
            <person name="Nowrousian M."/>
            <person name="Ottonello S."/>
            <person name="Baldrian P."/>
            <person name="Spatafora J.W."/>
            <person name="Henrissat B."/>
            <person name="Nagy L.G."/>
            <person name="Aury J.M."/>
            <person name="Wincker P."/>
            <person name="Grigoriev I.V."/>
            <person name="Bonfante P."/>
            <person name="Martin F.M."/>
        </authorList>
    </citation>
    <scope>NUCLEOTIDE SEQUENCE [LARGE SCALE GENOMIC DNA]</scope>
    <source>
        <strain evidence="3 4">CCBAS932</strain>
    </source>
</reference>
<accession>A0A3N4KMU7</accession>
<organism evidence="3 4">
    <name type="scientific">Morchella conica CCBAS932</name>
    <dbReference type="NCBI Taxonomy" id="1392247"/>
    <lineage>
        <taxon>Eukaryota</taxon>
        <taxon>Fungi</taxon>
        <taxon>Dikarya</taxon>
        <taxon>Ascomycota</taxon>
        <taxon>Pezizomycotina</taxon>
        <taxon>Pezizomycetes</taxon>
        <taxon>Pezizales</taxon>
        <taxon>Morchellaceae</taxon>
        <taxon>Morchella</taxon>
    </lineage>
</organism>
<feature type="compositionally biased region" description="Low complexity" evidence="2">
    <location>
        <begin position="344"/>
        <end position="364"/>
    </location>
</feature>
<feature type="compositionally biased region" description="Polar residues" evidence="2">
    <location>
        <begin position="630"/>
        <end position="646"/>
    </location>
</feature>
<dbReference type="EMBL" id="ML119141">
    <property type="protein sequence ID" value="RPB10709.1"/>
    <property type="molecule type" value="Genomic_DNA"/>
</dbReference>
<feature type="compositionally biased region" description="Basic and acidic residues" evidence="2">
    <location>
        <begin position="519"/>
        <end position="532"/>
    </location>
</feature>
<feature type="coiled-coil region" evidence="1">
    <location>
        <begin position="853"/>
        <end position="880"/>
    </location>
</feature>
<feature type="region of interest" description="Disordered" evidence="2">
    <location>
        <begin position="1"/>
        <end position="23"/>
    </location>
</feature>
<feature type="region of interest" description="Disordered" evidence="2">
    <location>
        <begin position="1438"/>
        <end position="1510"/>
    </location>
</feature>
<feature type="region of interest" description="Disordered" evidence="2">
    <location>
        <begin position="1006"/>
        <end position="1043"/>
    </location>
</feature>
<dbReference type="InParanoid" id="A0A3N4KMU7"/>
<feature type="compositionally biased region" description="Low complexity" evidence="2">
    <location>
        <begin position="686"/>
        <end position="711"/>
    </location>
</feature>
<feature type="compositionally biased region" description="Pro residues" evidence="2">
    <location>
        <begin position="1"/>
        <end position="10"/>
    </location>
</feature>
<feature type="compositionally biased region" description="Polar residues" evidence="2">
    <location>
        <begin position="716"/>
        <end position="726"/>
    </location>
</feature>
<evidence type="ECO:0000256" key="2">
    <source>
        <dbReference type="SAM" id="MobiDB-lite"/>
    </source>
</evidence>
<evidence type="ECO:0000313" key="4">
    <source>
        <dbReference type="Proteomes" id="UP000277580"/>
    </source>
</evidence>
<feature type="compositionally biased region" description="Acidic residues" evidence="2">
    <location>
        <begin position="1445"/>
        <end position="1476"/>
    </location>
</feature>
<feature type="compositionally biased region" description="Basic and acidic residues" evidence="2">
    <location>
        <begin position="474"/>
        <end position="490"/>
    </location>
</feature>
<protein>
    <submittedName>
        <fullName evidence="3">Uncharacterized protein</fullName>
    </submittedName>
</protein>
<feature type="region of interest" description="Disordered" evidence="2">
    <location>
        <begin position="275"/>
        <end position="593"/>
    </location>
</feature>
<feature type="compositionally biased region" description="Low complexity" evidence="2">
    <location>
        <begin position="387"/>
        <end position="404"/>
    </location>
</feature>
<sequence length="1762" mass="191720">MKRHPPSPLDPPRRSTRIKRPPPPVLISVAVPAPARPPPIPRVIITNDPTALTSTTPNTLDSNAPLSNTVPATQIYYLPATEKSDLYTFFRADYARTGYRPTNQQLRAWFAYTHGGRQLPLEVIAAVIGGGEVVGRSANTKVGYNMAARIRDWALARKGATGAVPGVAECMVWMQRVGMEMRGDVNVGEVLGGMVDEEEGEERGGEGWEVLDGLNLNGVVDGGKVRRERTRRRWEEIVAREEVYEEVERGSCLTLPAAKCARHEAKMKALGLENTTGVTGGWTVSEKGESWDESEETTESSEANTEANGGEESCAESEQIRSSRRNTRFSAKQTTAQSENSLASTPPGTPSSSTRTRSNTPSSPARKPISVKAELNRKHTPTPPPGSTTSGPRTPNPLRRPTTRSQSEGKQHATTTGWTAKSKRLEPTGRYNMRSRRSTTFETKSDDESGDEDSEGDADNEEESESESEEEEKEEKKENKVKVQGEHGESEDWMEDTIVCVFRGAGSSVAATGGGDGGGGRDRGRRVVKDDTSSYSDDASEDKDATSEDEDEEMVDHKPISTPEKKQDVDHDITMGEDPNPLAEPTLSDEDHDIPTHGVLVTSVERIHEIVDAASNQLLQELLRVSRVGGSSNTSEATTAISSPLSQPVGRGEVPVVVTPESVGTVEGYGGSAVESSTLSEFSTITESPTPTSLRTTLTPILTTTSNLSPTRRSSKGNGTQSNTPQPLEAQSLVVEKECSSTVLDGEGDIPILDSQVEYSTPGRWGPDERVVPHSEGDTLDVEMGMDLDTDLDDEVLLAHGSPSIAADAMPDTTLPRGLTPAIPPHSIVQNVSHRLRSPSVSISVVDRQNEPVYQILRQQQSLQEEAQEMERQREVQERQWQTEMQRMSEEPRRIPVENRAIDERVGLVEGEIMTGSQATLMIAHYGADHTPGGHFRDAEEVQHARSRGLRSVSQSHATLNSSGDIPQTEVNAQTPAALQEENTQVVRNTIRGVLDQIRLQPTINAEDHASQDAAVSRDYDRDDDWSSLGDTTVSEGGWSLPDNPHAARNTALEQIRPAQANDDDAGEEREIDWDMQGDTTVSEGGWSVPDAVPEMEGVGEEGTAVAGGFMAEDERQGPALFTYGPPLAIEDDENHDTILRHASQPLVHNQDDKIPITPCEDTRADNGNGGNSVISDILELFGTATVTGMPMLVGMENYLPSGEVTSEEEDAPEGVYVSVAEEKASPPAEAPMRDGSVSAEIKHGTTPAEELPGGGRGHIILSGGQGIMFRQVDDISGHSRHPMGALGSGYKQMDEERKDFATEPPILIKVTATEHRHTSTEHGVNQDNNETTIPRRRRAMEAYVEDLSDDESGSLVVDLNDYLPSQVAEVRSPVLSGIDHNPRKGKLDEVDDARPVRAAAVERRPQGLESSIHADVSRYLDGFDPTVEVELERVVVDRTGGDSSPEDESEVQTSESDDDEEDDEEDEDEEDEEGEILERGGKRKRAALSSSSSENSGPARKTKPAFASELNSNSATLPYIAWGKPTTKKINVAPQEKQPDTVFLPKPNTETATFPDFTWNRPSNSQPSPFQSRLINTLTLRQHARSLQPSPLTPARTRTPTTASVTHAATFLAFSPLHTDFRDTPAQAGTHAVVGEWERWRQTRAPEEVVASVGYRTSDGRYENESGSRIRGTPAYVRELAAGTVLLERRLKGWYDSVVGAGARGVTQRALEVKVEELAEGSALSEGWLEGWKMMQGVVIVVAGRGCVKEDPICLDDDDDE</sequence>
<feature type="compositionally biased region" description="Acidic residues" evidence="2">
    <location>
        <begin position="448"/>
        <end position="473"/>
    </location>
</feature>
<dbReference type="Proteomes" id="UP000277580">
    <property type="component" value="Unassembled WGS sequence"/>
</dbReference>
<gene>
    <name evidence="3" type="ORF">P167DRAFT_547020</name>
</gene>